<dbReference type="PANTHER" id="PTHR12346">
    <property type="entry name" value="SIN3B-RELATED"/>
    <property type="match status" value="1"/>
</dbReference>
<feature type="compositionally biased region" description="Polar residues" evidence="5">
    <location>
        <begin position="1583"/>
        <end position="1593"/>
    </location>
</feature>
<dbReference type="InterPro" id="IPR031693">
    <property type="entry name" value="Sin3_C"/>
</dbReference>
<evidence type="ECO:0000256" key="2">
    <source>
        <dbReference type="ARBA" id="ARBA00022491"/>
    </source>
</evidence>
<feature type="domain" description="Histone deacetylase interacting" evidence="6">
    <location>
        <begin position="779"/>
        <end position="879"/>
    </location>
</feature>
<feature type="region of interest" description="Disordered" evidence="5">
    <location>
        <begin position="370"/>
        <end position="500"/>
    </location>
</feature>
<reference evidence="7 8" key="1">
    <citation type="submission" date="2021-02" db="EMBL/GenBank/DDBJ databases">
        <title>Variation within the Batrachochytrium salamandrivorans European outbreak.</title>
        <authorList>
            <person name="Kelly M."/>
            <person name="Pasmans F."/>
            <person name="Shea T.P."/>
            <person name="Munoz J.F."/>
            <person name="Carranza S."/>
            <person name="Cuomo C.A."/>
            <person name="Martel A."/>
        </authorList>
    </citation>
    <scope>NUCLEOTIDE SEQUENCE [LARGE SCALE GENOMIC DNA]</scope>
    <source>
        <strain evidence="7 8">AMFP18/2</strain>
    </source>
</reference>
<feature type="compositionally biased region" description="Low complexity" evidence="5">
    <location>
        <begin position="159"/>
        <end position="168"/>
    </location>
</feature>
<feature type="compositionally biased region" description="Low complexity" evidence="5">
    <location>
        <begin position="579"/>
        <end position="596"/>
    </location>
</feature>
<dbReference type="InterPro" id="IPR036600">
    <property type="entry name" value="PAH_sf"/>
</dbReference>
<sequence>MSQLPAAPVGPVGSFPPPSSSSSNNSSSLNYSGQPGSAPPPRGAHVQSSPSNQSYPPQISSLQSTQQTVLPHPHSHPQSSSSHGHAYASTTAAPAAQYASYSAPISSNESAPSTALPPIQPMPMAAAAAGPASIVGPSLPQMPSHGHNEHNVSLTPPAHQQMHSHSMHPQIAPAAAALTGPIAGSISGPPISAVPAGSAISFSRLSGAAPPLHAVSSSHGSRSMSPVPAQGHASISPPSNGGSNAGDPNLASSGYRPLNVRDALSYLDQVKVQFSEQPEVYNRFLDIMKDFKSQAIDTPGVIERVSGLFRGHPNLIMGFNTFLPPGYRIEPTNNPNDPVRVTTPRDQAQYNHSHQMNHPSVVHVEHPGYYSSRESAPYSGSNTLPPLSSITSNGPNVHPQSQSHAIVGPNSETATGTGAGTGYGTPINGPSTDAPHLAESQMGLSHSMSGPGRDGPTGSSTPVNSRHSGGQGSVPQSASLTTPPSHSPLPAGQEGARSRGPVEFNHAINYVNKIKNRFSAEPDTYKQFLEILQTYQREGKPIQEVYSQVQILFRGAPDLLDEFKQFLPDNSQQQPHNTQSSQASQLSNSQPLSSQQQPPPPPHPQTPQPQQQSQPQHPLQPSPVPISSPLANTTNAPKGKRHGSVSYAMTYSGPSSQAPPKKKARTSIPTFAGGSGLGNGTMPSTSLGRNSKHSNSEEIEFFEKCKRVIGNKSSYNEFLKLLNLFTQEIIEPKSLVERAEPFLARAPDLFEWFKRFVKYEDHDVIYNIPAERPEIDLRSCKRSGHSYRRLPRDIPRPITSGRDELAKEVLNNDWISHPVYVSETGFVAHKKTPYEEAMYKCEEERYEFDLNIESNLRVIALLEPISKRLMELPVEERPKFKIPHGLGGYSTAIYQRAIKKVYDKDRGAEVIDALHRNPYVAVPVILKRLKQKDEEWKRSQREWNKAWREVDLKNCLKALDHQGIHFKAADRKAMSAKSLVTEIEVMQREQCEKRSNLANRYQFDFAFKKLYIFRHTRRILFHYSENQLSISSTDEVRIGEFLDSFVTRFFLIENIPMYDDDSEDAAPSGNGSDSAMAIDADLSQTAQNENESASDACLPGSQPPKGSRNGVLATMDGTDTSMGMDLDIPMGDTEISVNDGSGNDCKLEHSIRKRTSYSFYANTPIYAFFRLYQMLFSRLQKMSELSDEMEGLPTRSEMYNSVAVELGFQKELGSGLTESDRFSELMKNVIMFVSGDMEATDFEDRARNMFWTSAYLIFTVDKLTGAIIKQVQAILSDPKSMDLISLFYRDHEKPSTSSRQEAMYRLSAETLIQEENVYRFEFFIPERVLTVQLLGKNDQISDDTISSEEKWSLYVDQFVQLSMAEAMGFRRNEPFLKRNLPIEVAEDPPLHVETRSGLELKICVNTYKIFFVDNTEDYFCRKRSDGPSVLDSNMGGRTTLVEAQARSRRSSRFAEWLDGENGWRRGLTADQCVNNMNAYTAWRGKDRIKVEDAAATTTTTAVVSASNGGGGIAAYLPSESRNGQSNSNSSNSPHGSPVSTTQTSPTQRTSQTLHVQTPSHTSQSLQNTSPSMCGPEPLPAGVGSQNEHGNSNGAKAEPDLPSKDTFDAPVEGM</sequence>
<feature type="compositionally biased region" description="Polar residues" evidence="5">
    <location>
        <begin position="215"/>
        <end position="224"/>
    </location>
</feature>
<feature type="region of interest" description="Disordered" evidence="5">
    <location>
        <begin position="1084"/>
        <end position="1110"/>
    </location>
</feature>
<dbReference type="Gene3D" id="1.20.1160.11">
    <property type="entry name" value="Paired amphipathic helix"/>
    <property type="match status" value="3"/>
</dbReference>
<dbReference type="PANTHER" id="PTHR12346:SF0">
    <property type="entry name" value="SIN3A, ISOFORM G"/>
    <property type="match status" value="1"/>
</dbReference>
<dbReference type="SMART" id="SM00761">
    <property type="entry name" value="HDAC_interact"/>
    <property type="match status" value="1"/>
</dbReference>
<dbReference type="InterPro" id="IPR013194">
    <property type="entry name" value="HDAC_interact_dom"/>
</dbReference>
<feature type="compositionally biased region" description="Polar residues" evidence="5">
    <location>
        <begin position="1553"/>
        <end position="1571"/>
    </location>
</feature>
<feature type="region of interest" description="Disordered" evidence="5">
    <location>
        <begin position="1"/>
        <end position="91"/>
    </location>
</feature>
<keyword evidence="8" id="KW-1185">Reference proteome</keyword>
<evidence type="ECO:0000259" key="6">
    <source>
        <dbReference type="SMART" id="SM00761"/>
    </source>
</evidence>
<dbReference type="EMBL" id="JAFCIX010000376">
    <property type="protein sequence ID" value="KAH6592652.1"/>
    <property type="molecule type" value="Genomic_DNA"/>
</dbReference>
<feature type="compositionally biased region" description="Pro residues" evidence="5">
    <location>
        <begin position="597"/>
        <end position="607"/>
    </location>
</feature>
<evidence type="ECO:0000313" key="8">
    <source>
        <dbReference type="Proteomes" id="UP001648503"/>
    </source>
</evidence>
<keyword evidence="3 4" id="KW-0539">Nucleus</keyword>
<protein>
    <recommendedName>
        <fullName evidence="6">Histone deacetylase interacting domain-containing protein</fullName>
    </recommendedName>
</protein>
<feature type="compositionally biased region" description="Low complexity" evidence="5">
    <location>
        <begin position="1"/>
        <end position="13"/>
    </location>
</feature>
<feature type="compositionally biased region" description="Polar residues" evidence="5">
    <location>
        <begin position="647"/>
        <end position="658"/>
    </location>
</feature>
<feature type="compositionally biased region" description="Low complexity" evidence="5">
    <location>
        <begin position="76"/>
        <end position="91"/>
    </location>
</feature>
<feature type="compositionally biased region" description="Low complexity" evidence="5">
    <location>
        <begin position="1518"/>
        <end position="1552"/>
    </location>
</feature>
<feature type="compositionally biased region" description="Basic and acidic residues" evidence="5">
    <location>
        <begin position="1596"/>
        <end position="1606"/>
    </location>
</feature>
<feature type="compositionally biased region" description="Low complexity" evidence="5">
    <location>
        <begin position="608"/>
        <end position="617"/>
    </location>
</feature>
<dbReference type="Pfam" id="PF08295">
    <property type="entry name" value="Sin3_corepress"/>
    <property type="match status" value="1"/>
</dbReference>
<feature type="compositionally biased region" description="Polar residues" evidence="5">
    <location>
        <begin position="569"/>
        <end position="578"/>
    </location>
</feature>
<feature type="compositionally biased region" description="Low complexity" evidence="5">
    <location>
        <begin position="477"/>
        <end position="491"/>
    </location>
</feature>
<dbReference type="Pfam" id="PF16879">
    <property type="entry name" value="Sin3a_C"/>
    <property type="match status" value="1"/>
</dbReference>
<dbReference type="PROSITE" id="PS51477">
    <property type="entry name" value="PAH"/>
    <property type="match status" value="3"/>
</dbReference>
<keyword evidence="2" id="KW-0678">Repressor</keyword>
<dbReference type="Pfam" id="PF02671">
    <property type="entry name" value="PAH"/>
    <property type="match status" value="3"/>
</dbReference>
<feature type="region of interest" description="Disordered" evidence="5">
    <location>
        <begin position="1503"/>
        <end position="1613"/>
    </location>
</feature>
<proteinExistence type="predicted"/>
<feature type="region of interest" description="Disordered" evidence="5">
    <location>
        <begin position="133"/>
        <end position="168"/>
    </location>
</feature>
<comment type="caution">
    <text evidence="7">The sequence shown here is derived from an EMBL/GenBank/DDBJ whole genome shotgun (WGS) entry which is preliminary data.</text>
</comment>
<organism evidence="7 8">
    <name type="scientific">Batrachochytrium salamandrivorans</name>
    <dbReference type="NCBI Taxonomy" id="1357716"/>
    <lineage>
        <taxon>Eukaryota</taxon>
        <taxon>Fungi</taxon>
        <taxon>Fungi incertae sedis</taxon>
        <taxon>Chytridiomycota</taxon>
        <taxon>Chytridiomycota incertae sedis</taxon>
        <taxon>Chytridiomycetes</taxon>
        <taxon>Rhizophydiales</taxon>
        <taxon>Rhizophydiales incertae sedis</taxon>
        <taxon>Batrachochytrium</taxon>
    </lineage>
</organism>
<name>A0ABQ8F5M4_9FUNG</name>
<dbReference type="Proteomes" id="UP001648503">
    <property type="component" value="Unassembled WGS sequence"/>
</dbReference>
<feature type="compositionally biased region" description="Low complexity" evidence="5">
    <location>
        <begin position="47"/>
        <end position="61"/>
    </location>
</feature>
<feature type="compositionally biased region" description="Polar residues" evidence="5">
    <location>
        <begin position="457"/>
        <end position="476"/>
    </location>
</feature>
<comment type="subcellular location">
    <subcellularLocation>
        <location evidence="1 4">Nucleus</location>
    </subcellularLocation>
</comment>
<dbReference type="InterPro" id="IPR003822">
    <property type="entry name" value="PAH"/>
</dbReference>
<evidence type="ECO:0000313" key="7">
    <source>
        <dbReference type="EMBL" id="KAH6592652.1"/>
    </source>
</evidence>
<feature type="compositionally biased region" description="Polar residues" evidence="5">
    <location>
        <begin position="372"/>
        <end position="404"/>
    </location>
</feature>
<gene>
    <name evidence="7" type="ORF">BASA50_007940</name>
</gene>
<dbReference type="InterPro" id="IPR039774">
    <property type="entry name" value="Sin3-like"/>
</dbReference>
<feature type="region of interest" description="Disordered" evidence="5">
    <location>
        <begin position="210"/>
        <end position="254"/>
    </location>
</feature>
<evidence type="ECO:0000256" key="1">
    <source>
        <dbReference type="ARBA" id="ARBA00004123"/>
    </source>
</evidence>
<evidence type="ECO:0000256" key="3">
    <source>
        <dbReference type="ARBA" id="ARBA00023242"/>
    </source>
</evidence>
<evidence type="ECO:0000256" key="5">
    <source>
        <dbReference type="SAM" id="MobiDB-lite"/>
    </source>
</evidence>
<feature type="compositionally biased region" description="Polar residues" evidence="5">
    <location>
        <begin position="1084"/>
        <end position="1093"/>
    </location>
</feature>
<accession>A0ABQ8F5M4</accession>
<feature type="region of interest" description="Disordered" evidence="5">
    <location>
        <begin position="569"/>
        <end position="692"/>
    </location>
</feature>
<evidence type="ECO:0000256" key="4">
    <source>
        <dbReference type="PROSITE-ProRule" id="PRU00810"/>
    </source>
</evidence>
<dbReference type="SUPFAM" id="SSF47762">
    <property type="entry name" value="PAH2 domain"/>
    <property type="match status" value="3"/>
</dbReference>